<dbReference type="GeneID" id="35592362"/>
<organism evidence="8 9">
    <name type="scientific">Salinigranum rubrum</name>
    <dbReference type="NCBI Taxonomy" id="755307"/>
    <lineage>
        <taxon>Archaea</taxon>
        <taxon>Methanobacteriati</taxon>
        <taxon>Methanobacteriota</taxon>
        <taxon>Stenosarchaea group</taxon>
        <taxon>Halobacteria</taxon>
        <taxon>Halobacteriales</taxon>
        <taxon>Haloferacaceae</taxon>
        <taxon>Salinigranum</taxon>
    </lineage>
</organism>
<evidence type="ECO:0000256" key="4">
    <source>
        <dbReference type="ARBA" id="ARBA00034320"/>
    </source>
</evidence>
<dbReference type="AlphaFoldDB" id="A0A2I8VIX8"/>
<dbReference type="InterPro" id="IPR036627">
    <property type="entry name" value="CobW-likC_sf"/>
</dbReference>
<dbReference type="PANTHER" id="PTHR43603:SF1">
    <property type="entry name" value="ZINC-REGULATED GTPASE METALLOPROTEIN ACTIVATOR 1"/>
    <property type="match status" value="1"/>
</dbReference>
<feature type="domain" description="CobW C-terminal" evidence="7">
    <location>
        <begin position="272"/>
        <end position="363"/>
    </location>
</feature>
<feature type="compositionally biased region" description="Basic and acidic residues" evidence="6">
    <location>
        <begin position="244"/>
        <end position="265"/>
    </location>
</feature>
<reference evidence="8 9" key="1">
    <citation type="submission" date="2018-01" db="EMBL/GenBank/DDBJ databases">
        <title>Complete genome sequence of Salinigranum rubrum GX10T, an extremely halophilic archaeon isolated from a marine solar saltern.</title>
        <authorList>
            <person name="Han S."/>
        </authorList>
    </citation>
    <scope>NUCLEOTIDE SEQUENCE [LARGE SCALE GENOMIC DNA]</scope>
    <source>
        <strain evidence="8 9">GX10</strain>
    </source>
</reference>
<keyword evidence="1" id="KW-0547">Nucleotide-binding</keyword>
<dbReference type="GO" id="GO:0000166">
    <property type="term" value="F:nucleotide binding"/>
    <property type="evidence" value="ECO:0007669"/>
    <property type="project" value="UniProtKB-KW"/>
</dbReference>
<dbReference type="Proteomes" id="UP000236584">
    <property type="component" value="Chromosome"/>
</dbReference>
<dbReference type="InterPro" id="IPR027417">
    <property type="entry name" value="P-loop_NTPase"/>
</dbReference>
<keyword evidence="9" id="KW-1185">Reference proteome</keyword>
<accession>A0A2I8VIX8</accession>
<dbReference type="EMBL" id="CP026309">
    <property type="protein sequence ID" value="AUV81886.1"/>
    <property type="molecule type" value="Genomic_DNA"/>
</dbReference>
<dbReference type="OrthoDB" id="359387at2157"/>
<gene>
    <name evidence="8" type="ORF">C2R22_09685</name>
</gene>
<keyword evidence="3" id="KW-0143">Chaperone</keyword>
<evidence type="ECO:0000256" key="3">
    <source>
        <dbReference type="ARBA" id="ARBA00023186"/>
    </source>
</evidence>
<dbReference type="Gene3D" id="3.40.50.300">
    <property type="entry name" value="P-loop containing nucleotide triphosphate hydrolases"/>
    <property type="match status" value="1"/>
</dbReference>
<dbReference type="PANTHER" id="PTHR43603">
    <property type="entry name" value="COBW DOMAIN-CONTAINING PROTEIN DDB_G0274527"/>
    <property type="match status" value="1"/>
</dbReference>
<dbReference type="InterPro" id="IPR003495">
    <property type="entry name" value="CobW/HypB/UreG_nucleotide-bd"/>
</dbReference>
<dbReference type="GO" id="GO:0016787">
    <property type="term" value="F:hydrolase activity"/>
    <property type="evidence" value="ECO:0007669"/>
    <property type="project" value="UniProtKB-KW"/>
</dbReference>
<comment type="similarity">
    <text evidence="4">Belongs to the SIMIBI class G3E GTPase family. ZNG1 subfamily.</text>
</comment>
<dbReference type="RefSeq" id="WP_103425575.1">
    <property type="nucleotide sequence ID" value="NZ_CP026309.1"/>
</dbReference>
<dbReference type="InterPro" id="IPR011629">
    <property type="entry name" value="CobW-like_C"/>
</dbReference>
<name>A0A2I8VIX8_9EURY</name>
<dbReference type="SUPFAM" id="SSF52540">
    <property type="entry name" value="P-loop containing nucleoside triphosphate hydrolases"/>
    <property type="match status" value="1"/>
</dbReference>
<dbReference type="Pfam" id="PF07683">
    <property type="entry name" value="CobW_C"/>
    <property type="match status" value="1"/>
</dbReference>
<sequence>MTDGSDDRIPVTVLSGALGAGKTTLVNRLLANPADRTIAVVVNDVGDVNVDAELIEEENEETGVVDLSNGCICCGLQGDLLTEVSRLAEERTFDYLVVEASGVSEPVPIAQAFTLGTEESDIDPTERFRLDTMVSVVDAYGFWKEFDPATNREDSAGGGRSLSEVFVDQIEFCDVLLLNKCDTVPDDALDEVEALVRELQPRAVLYRTEYSEIPPDAVLGTGRFEFSEARRAAGWKRHLAGEGGHGHEHGDEGGGDHHGDTEHHHAGASHAVSTFTYETDEPFHPERFDAWLDEWRGDVVRAKGFFKLAGRPDTVMGLSQAGPSVQAGPLGAWDERDDRRTRLVFIGTDMDEAEIRRELDACLVGESESLDSVTDPFPA</sequence>
<evidence type="ECO:0000256" key="1">
    <source>
        <dbReference type="ARBA" id="ARBA00022741"/>
    </source>
</evidence>
<dbReference type="CDD" id="cd03112">
    <property type="entry name" value="CobW-like"/>
    <property type="match status" value="1"/>
</dbReference>
<dbReference type="InterPro" id="IPR051927">
    <property type="entry name" value="Zn_Chap_cDPG_Synth"/>
</dbReference>
<feature type="region of interest" description="Disordered" evidence="6">
    <location>
        <begin position="239"/>
        <end position="268"/>
    </location>
</feature>
<comment type="catalytic activity">
    <reaction evidence="5">
        <text>GTP + H2O = GDP + phosphate + H(+)</text>
        <dbReference type="Rhea" id="RHEA:19669"/>
        <dbReference type="ChEBI" id="CHEBI:15377"/>
        <dbReference type="ChEBI" id="CHEBI:15378"/>
        <dbReference type="ChEBI" id="CHEBI:37565"/>
        <dbReference type="ChEBI" id="CHEBI:43474"/>
        <dbReference type="ChEBI" id="CHEBI:58189"/>
    </reaction>
    <physiologicalReaction direction="left-to-right" evidence="5">
        <dbReference type="Rhea" id="RHEA:19670"/>
    </physiologicalReaction>
</comment>
<dbReference type="Gene3D" id="3.30.1220.10">
    <property type="entry name" value="CobW-like, C-terminal domain"/>
    <property type="match status" value="1"/>
</dbReference>
<evidence type="ECO:0000313" key="9">
    <source>
        <dbReference type="Proteomes" id="UP000236584"/>
    </source>
</evidence>
<protein>
    <submittedName>
        <fullName evidence="8">Cobalamin biosynthesis protein CobW</fullName>
    </submittedName>
</protein>
<dbReference type="KEGG" id="srub:C2R22_09685"/>
<keyword evidence="2" id="KW-0378">Hydrolase</keyword>
<dbReference type="Pfam" id="PF02492">
    <property type="entry name" value="cobW"/>
    <property type="match status" value="1"/>
</dbReference>
<evidence type="ECO:0000256" key="6">
    <source>
        <dbReference type="SAM" id="MobiDB-lite"/>
    </source>
</evidence>
<evidence type="ECO:0000256" key="2">
    <source>
        <dbReference type="ARBA" id="ARBA00022801"/>
    </source>
</evidence>
<proteinExistence type="inferred from homology"/>
<evidence type="ECO:0000259" key="7">
    <source>
        <dbReference type="SMART" id="SM00833"/>
    </source>
</evidence>
<dbReference type="SMART" id="SM00833">
    <property type="entry name" value="CobW_C"/>
    <property type="match status" value="1"/>
</dbReference>
<evidence type="ECO:0000256" key="5">
    <source>
        <dbReference type="ARBA" id="ARBA00049117"/>
    </source>
</evidence>
<dbReference type="SUPFAM" id="SSF90002">
    <property type="entry name" value="Hypothetical protein YjiA, C-terminal domain"/>
    <property type="match status" value="1"/>
</dbReference>
<evidence type="ECO:0000313" key="8">
    <source>
        <dbReference type="EMBL" id="AUV81886.1"/>
    </source>
</evidence>